<dbReference type="AlphaFoldDB" id="A0A2P5F2I2"/>
<keyword evidence="3" id="KW-1185">Reference proteome</keyword>
<protein>
    <submittedName>
        <fullName evidence="2">Uncharacterized protein</fullName>
    </submittedName>
</protein>
<comment type="caution">
    <text evidence="2">The sequence shown here is derived from an EMBL/GenBank/DDBJ whole genome shotgun (WGS) entry which is preliminary data.</text>
</comment>
<reference evidence="3" key="1">
    <citation type="submission" date="2016-06" db="EMBL/GenBank/DDBJ databases">
        <title>Parallel loss of symbiosis genes in relatives of nitrogen-fixing non-legume Parasponia.</title>
        <authorList>
            <person name="Van Velzen R."/>
            <person name="Holmer R."/>
            <person name="Bu F."/>
            <person name="Rutten L."/>
            <person name="Van Zeijl A."/>
            <person name="Liu W."/>
            <person name="Santuari L."/>
            <person name="Cao Q."/>
            <person name="Sharma T."/>
            <person name="Shen D."/>
            <person name="Roswanjaya Y."/>
            <person name="Wardhani T."/>
            <person name="Kalhor M.S."/>
            <person name="Jansen J."/>
            <person name="Van den Hoogen J."/>
            <person name="Gungor B."/>
            <person name="Hartog M."/>
            <person name="Hontelez J."/>
            <person name="Verver J."/>
            <person name="Yang W.-C."/>
            <person name="Schijlen E."/>
            <person name="Repin R."/>
            <person name="Schilthuizen M."/>
            <person name="Schranz E."/>
            <person name="Heidstra R."/>
            <person name="Miyata K."/>
            <person name="Fedorova E."/>
            <person name="Kohlen W."/>
            <person name="Bisseling T."/>
            <person name="Smit S."/>
            <person name="Geurts R."/>
        </authorList>
    </citation>
    <scope>NUCLEOTIDE SEQUENCE [LARGE SCALE GENOMIC DNA]</scope>
    <source>
        <strain evidence="3">cv. RG33-2</strain>
    </source>
</reference>
<evidence type="ECO:0000256" key="1">
    <source>
        <dbReference type="SAM" id="MobiDB-lite"/>
    </source>
</evidence>
<dbReference type="OrthoDB" id="618098at2759"/>
<proteinExistence type="predicted"/>
<feature type="compositionally biased region" description="Polar residues" evidence="1">
    <location>
        <begin position="36"/>
        <end position="60"/>
    </location>
</feature>
<dbReference type="PANTHER" id="PTHR46250">
    <property type="entry name" value="MYB/SANT-LIKE DNA-BINDING DOMAIN PROTEIN-RELATED"/>
    <property type="match status" value="1"/>
</dbReference>
<dbReference type="EMBL" id="JXTC01000069">
    <property type="protein sequence ID" value="PON92014.1"/>
    <property type="molecule type" value="Genomic_DNA"/>
</dbReference>
<dbReference type="InParanoid" id="A0A2P5F2I2"/>
<evidence type="ECO:0000313" key="2">
    <source>
        <dbReference type="EMBL" id="PON92014.1"/>
    </source>
</evidence>
<feature type="region of interest" description="Disordered" evidence="1">
    <location>
        <begin position="30"/>
        <end position="71"/>
    </location>
</feature>
<dbReference type="Proteomes" id="UP000237000">
    <property type="component" value="Unassembled WGS sequence"/>
</dbReference>
<dbReference type="PANTHER" id="PTHR46250:SF15">
    <property type="entry name" value="OS01G0523800 PROTEIN"/>
    <property type="match status" value="1"/>
</dbReference>
<name>A0A2P5F2I2_TREOI</name>
<gene>
    <name evidence="2" type="ORF">TorRG33x02_120860</name>
</gene>
<sequence>MYERLANIFGADRATGKVAETPADMAEAVDLEEDSANNGVQEESSHSLMSMNQTSASCHSEASKKKRAKPVSDIATGLEKLAKSFDKMMEKSYEEMHLLIEVLSSKRKIIA</sequence>
<evidence type="ECO:0000313" key="3">
    <source>
        <dbReference type="Proteomes" id="UP000237000"/>
    </source>
</evidence>
<organism evidence="2 3">
    <name type="scientific">Trema orientale</name>
    <name type="common">Charcoal tree</name>
    <name type="synonym">Celtis orientalis</name>
    <dbReference type="NCBI Taxonomy" id="63057"/>
    <lineage>
        <taxon>Eukaryota</taxon>
        <taxon>Viridiplantae</taxon>
        <taxon>Streptophyta</taxon>
        <taxon>Embryophyta</taxon>
        <taxon>Tracheophyta</taxon>
        <taxon>Spermatophyta</taxon>
        <taxon>Magnoliopsida</taxon>
        <taxon>eudicotyledons</taxon>
        <taxon>Gunneridae</taxon>
        <taxon>Pentapetalae</taxon>
        <taxon>rosids</taxon>
        <taxon>fabids</taxon>
        <taxon>Rosales</taxon>
        <taxon>Cannabaceae</taxon>
        <taxon>Trema</taxon>
    </lineage>
</organism>
<accession>A0A2P5F2I2</accession>